<reference evidence="1 2" key="1">
    <citation type="submission" date="2020-10" db="EMBL/GenBank/DDBJ databases">
        <title>The Coptis chinensis genome and diversification of protoberbering-type alkaloids.</title>
        <authorList>
            <person name="Wang B."/>
            <person name="Shu S."/>
            <person name="Song C."/>
            <person name="Liu Y."/>
        </authorList>
    </citation>
    <scope>NUCLEOTIDE SEQUENCE [LARGE SCALE GENOMIC DNA]</scope>
    <source>
        <strain evidence="1">HL-2020</strain>
        <tissue evidence="1">Leaf</tissue>
    </source>
</reference>
<name>A0A835M9J4_9MAGN</name>
<proteinExistence type="predicted"/>
<sequence length="72" mass="8731">MSSSSSSLRLSQLHSRKVLREKEQIKFKKKLWIVTEEIIFLLLKRSMDRDFHSTFRTFPCLFVHYKPTSVQW</sequence>
<dbReference type="Proteomes" id="UP000631114">
    <property type="component" value="Unassembled WGS sequence"/>
</dbReference>
<dbReference type="EMBL" id="JADFTS010000003">
    <property type="protein sequence ID" value="KAF9615686.1"/>
    <property type="molecule type" value="Genomic_DNA"/>
</dbReference>
<dbReference type="AlphaFoldDB" id="A0A835M9J4"/>
<organism evidence="1 2">
    <name type="scientific">Coptis chinensis</name>
    <dbReference type="NCBI Taxonomy" id="261450"/>
    <lineage>
        <taxon>Eukaryota</taxon>
        <taxon>Viridiplantae</taxon>
        <taxon>Streptophyta</taxon>
        <taxon>Embryophyta</taxon>
        <taxon>Tracheophyta</taxon>
        <taxon>Spermatophyta</taxon>
        <taxon>Magnoliopsida</taxon>
        <taxon>Ranunculales</taxon>
        <taxon>Ranunculaceae</taxon>
        <taxon>Coptidoideae</taxon>
        <taxon>Coptis</taxon>
    </lineage>
</organism>
<gene>
    <name evidence="1" type="ORF">IFM89_026068</name>
</gene>
<evidence type="ECO:0000313" key="1">
    <source>
        <dbReference type="EMBL" id="KAF9615686.1"/>
    </source>
</evidence>
<protein>
    <submittedName>
        <fullName evidence="1">Uncharacterized protein</fullName>
    </submittedName>
</protein>
<evidence type="ECO:0000313" key="2">
    <source>
        <dbReference type="Proteomes" id="UP000631114"/>
    </source>
</evidence>
<comment type="caution">
    <text evidence="1">The sequence shown here is derived from an EMBL/GenBank/DDBJ whole genome shotgun (WGS) entry which is preliminary data.</text>
</comment>
<accession>A0A835M9J4</accession>
<keyword evidence="2" id="KW-1185">Reference proteome</keyword>